<comment type="caution">
    <text evidence="1">The sequence shown here is derived from an EMBL/GenBank/DDBJ whole genome shotgun (WGS) entry which is preliminary data.</text>
</comment>
<accession>A0A3N6P4W4</accession>
<evidence type="ECO:0000313" key="1">
    <source>
        <dbReference type="EMBL" id="RQG90505.1"/>
    </source>
</evidence>
<dbReference type="Proteomes" id="UP000282323">
    <property type="component" value="Unassembled WGS sequence"/>
</dbReference>
<reference evidence="1 2" key="1">
    <citation type="submission" date="2018-10" db="EMBL/GenBank/DDBJ databases">
        <title>Natrarchaeobius chitinivorans gen. nov., sp. nov., and Natrarchaeobius haloalkaliphilus sp. nov., alkaliphilic, chitin-utilizing haloarchaea from hypersaline alkaline lakes.</title>
        <authorList>
            <person name="Sorokin D.Y."/>
            <person name="Elcheninov A.G."/>
            <person name="Kostrikina N.A."/>
            <person name="Bale N.J."/>
            <person name="Sinninghe Damste J.S."/>
            <person name="Khijniak T.V."/>
            <person name="Kublanov I.V."/>
            <person name="Toshchakov S.V."/>
        </authorList>
    </citation>
    <scope>NUCLEOTIDE SEQUENCE [LARGE SCALE GENOMIC DNA]</scope>
    <source>
        <strain evidence="1 2">AArcht4T</strain>
    </source>
</reference>
<proteinExistence type="predicted"/>
<dbReference type="EMBL" id="REGA01000027">
    <property type="protein sequence ID" value="RQG90505.1"/>
    <property type="molecule type" value="Genomic_DNA"/>
</dbReference>
<dbReference type="AlphaFoldDB" id="A0A3N6P4W4"/>
<evidence type="ECO:0000313" key="2">
    <source>
        <dbReference type="Proteomes" id="UP000282323"/>
    </source>
</evidence>
<sequence length="59" mass="6906">MPVSLRSPVEEATSIESDDYFLLETVRISRRYSISDKLEIENDLKRKLDPSRSHFPQPL</sequence>
<name>A0A3N6P4W4_NATCH</name>
<gene>
    <name evidence="1" type="ORF">EA473_20970</name>
</gene>
<protein>
    <submittedName>
        <fullName evidence="1">Uncharacterized protein</fullName>
    </submittedName>
</protein>
<keyword evidence="2" id="KW-1185">Reference proteome</keyword>
<organism evidence="1 2">
    <name type="scientific">Natrarchaeobius chitinivorans</name>
    <dbReference type="NCBI Taxonomy" id="1679083"/>
    <lineage>
        <taxon>Archaea</taxon>
        <taxon>Methanobacteriati</taxon>
        <taxon>Methanobacteriota</taxon>
        <taxon>Stenosarchaea group</taxon>
        <taxon>Halobacteria</taxon>
        <taxon>Halobacteriales</taxon>
        <taxon>Natrialbaceae</taxon>
        <taxon>Natrarchaeobius</taxon>
    </lineage>
</organism>